<comment type="similarity">
    <text evidence="2 7">Belongs to the PanB family.</text>
</comment>
<dbReference type="GO" id="GO:0015940">
    <property type="term" value="P:pantothenate biosynthetic process"/>
    <property type="evidence" value="ECO:0007669"/>
    <property type="project" value="UniProtKB-UniRule"/>
</dbReference>
<feature type="binding site" evidence="7 10">
    <location>
        <position position="120"/>
    </location>
    <ligand>
        <name>Mg(2+)</name>
        <dbReference type="ChEBI" id="CHEBI:18420"/>
    </ligand>
</feature>
<feature type="active site" description="Proton acceptor" evidence="7 8">
    <location>
        <position position="187"/>
    </location>
</feature>
<organism evidence="11">
    <name type="scientific">uncultured Nocardioidaceae bacterium</name>
    <dbReference type="NCBI Taxonomy" id="253824"/>
    <lineage>
        <taxon>Bacteria</taxon>
        <taxon>Bacillati</taxon>
        <taxon>Actinomycetota</taxon>
        <taxon>Actinomycetes</taxon>
        <taxon>Propionibacteriales</taxon>
        <taxon>Nocardioidaceae</taxon>
        <taxon>environmental samples</taxon>
    </lineage>
</organism>
<dbReference type="EC" id="2.1.2.11" evidence="7"/>
<name>A0A6J4MGF8_9ACTN</name>
<keyword evidence="7 10" id="KW-0479">Metal-binding</keyword>
<evidence type="ECO:0000256" key="1">
    <source>
        <dbReference type="ARBA" id="ARBA00005033"/>
    </source>
</evidence>
<dbReference type="GO" id="GO:0008168">
    <property type="term" value="F:methyltransferase activity"/>
    <property type="evidence" value="ECO:0007669"/>
    <property type="project" value="UniProtKB-KW"/>
</dbReference>
<evidence type="ECO:0000256" key="4">
    <source>
        <dbReference type="ARBA" id="ARBA00022655"/>
    </source>
</evidence>
<dbReference type="PANTHER" id="PTHR20881:SF0">
    <property type="entry name" value="3-METHYL-2-OXOBUTANOATE HYDROXYMETHYLTRANSFERASE"/>
    <property type="match status" value="1"/>
</dbReference>
<proteinExistence type="inferred from homology"/>
<evidence type="ECO:0000256" key="10">
    <source>
        <dbReference type="PIRSR" id="PIRSR000388-3"/>
    </source>
</evidence>
<dbReference type="Gene3D" id="3.20.20.60">
    <property type="entry name" value="Phosphoenolpyruvate-binding domains"/>
    <property type="match status" value="1"/>
</dbReference>
<feature type="binding site" evidence="7 9">
    <location>
        <position position="118"/>
    </location>
    <ligand>
        <name>3-methyl-2-oxobutanoate</name>
        <dbReference type="ChEBI" id="CHEBI:11851"/>
    </ligand>
</feature>
<evidence type="ECO:0000256" key="3">
    <source>
        <dbReference type="ARBA" id="ARBA00011424"/>
    </source>
</evidence>
<keyword evidence="5 7" id="KW-0808">Transferase</keyword>
<dbReference type="PANTHER" id="PTHR20881">
    <property type="entry name" value="3-METHYL-2-OXOBUTANOATE HYDROXYMETHYLTRANSFERASE"/>
    <property type="match status" value="1"/>
</dbReference>
<reference evidence="11" key="1">
    <citation type="submission" date="2020-02" db="EMBL/GenBank/DDBJ databases">
        <authorList>
            <person name="Meier V. D."/>
        </authorList>
    </citation>
    <scope>NUCLEOTIDE SEQUENCE</scope>
    <source>
        <strain evidence="11">AVDCRST_MAG29</strain>
    </source>
</reference>
<dbReference type="CDD" id="cd06557">
    <property type="entry name" value="KPHMT-like"/>
    <property type="match status" value="1"/>
</dbReference>
<feature type="binding site" evidence="7 10">
    <location>
        <position position="50"/>
    </location>
    <ligand>
        <name>Mg(2+)</name>
        <dbReference type="ChEBI" id="CHEBI:18420"/>
    </ligand>
</feature>
<accession>A0A6J4MGF8</accession>
<comment type="pathway">
    <text evidence="1 7">Cofactor biosynthesis; (R)-pantothenate biosynthesis; (R)-pantoate from 3-methyl-2-oxobutanoate: step 1/2.</text>
</comment>
<dbReference type="GO" id="GO:0003864">
    <property type="term" value="F:3-methyl-2-oxobutanoate hydroxymethyltransferase activity"/>
    <property type="evidence" value="ECO:0007669"/>
    <property type="project" value="UniProtKB-UniRule"/>
</dbReference>
<dbReference type="InterPro" id="IPR040442">
    <property type="entry name" value="Pyrv_kinase-like_dom_sf"/>
</dbReference>
<dbReference type="NCBIfam" id="NF001452">
    <property type="entry name" value="PRK00311.1"/>
    <property type="match status" value="1"/>
</dbReference>
<dbReference type="FunFam" id="3.20.20.60:FF:000003">
    <property type="entry name" value="3-methyl-2-oxobutanoate hydroxymethyltransferase"/>
    <property type="match status" value="1"/>
</dbReference>
<dbReference type="InterPro" id="IPR003700">
    <property type="entry name" value="Pantoate_hydroxy_MeTrfase"/>
</dbReference>
<feature type="binding site" evidence="7 9">
    <location>
        <position position="89"/>
    </location>
    <ligand>
        <name>3-methyl-2-oxobutanoate</name>
        <dbReference type="ChEBI" id="CHEBI:11851"/>
    </ligand>
</feature>
<dbReference type="GO" id="GO:0005737">
    <property type="term" value="C:cytoplasm"/>
    <property type="evidence" value="ECO:0007669"/>
    <property type="project" value="UniProtKB-SubCell"/>
</dbReference>
<dbReference type="HAMAP" id="MF_00156">
    <property type="entry name" value="PanB"/>
    <property type="match status" value="1"/>
</dbReference>
<gene>
    <name evidence="7" type="primary">panB</name>
    <name evidence="11" type="ORF">AVDCRST_MAG29-2659</name>
</gene>
<comment type="subcellular location">
    <subcellularLocation>
        <location evidence="7">Cytoplasm</location>
    </subcellularLocation>
</comment>
<sequence>MGPRPRITAPSVRSRKVSSGHPPLVMVTAYDAPGARMADEAGVDLLLVGDSGAMVVLGYDDTLKVTVDDIAHHTAAVARTAPRALVVADLPWLSYHLSVEDTVRNGASLVRAGASAVKLEGGAKRVPMVTALVAAEIPVMGHLGLTPQSVHAMGGFKVQGKEAGAARTLVEDASALVDAGVFAIVLEGVPDVVARMVTDAVPVPTIGIGAGGHCDGQVLVLHDVLGLEDRIAPKFVRRYASLKADGTAALAAFADDVRSGAFPDDTETYHLAPEVALELGLEPEVAQVGGPASDGSSDVGRLYGGATMSA</sequence>
<dbReference type="NCBIfam" id="TIGR00222">
    <property type="entry name" value="panB"/>
    <property type="match status" value="1"/>
</dbReference>
<dbReference type="AlphaFoldDB" id="A0A6J4MGF8"/>
<feature type="binding site" evidence="7 9">
    <location>
        <begin position="50"/>
        <end position="51"/>
    </location>
    <ligand>
        <name>3-methyl-2-oxobutanoate</name>
        <dbReference type="ChEBI" id="CHEBI:11851"/>
    </ligand>
</feature>
<evidence type="ECO:0000256" key="2">
    <source>
        <dbReference type="ARBA" id="ARBA00008676"/>
    </source>
</evidence>
<feature type="binding site" evidence="7 10">
    <location>
        <position position="89"/>
    </location>
    <ligand>
        <name>Mg(2+)</name>
        <dbReference type="ChEBI" id="CHEBI:18420"/>
    </ligand>
</feature>
<dbReference type="UniPathway" id="UPA00028">
    <property type="reaction ID" value="UER00003"/>
</dbReference>
<dbReference type="PIRSF" id="PIRSF000388">
    <property type="entry name" value="Pantoate_hydroxy_MeTrfase"/>
    <property type="match status" value="1"/>
</dbReference>
<keyword evidence="7 10" id="KW-0460">Magnesium</keyword>
<comment type="subunit">
    <text evidence="3 7">Homodecamer; pentamer of dimers.</text>
</comment>
<dbReference type="Pfam" id="PF02548">
    <property type="entry name" value="Pantoate_transf"/>
    <property type="match status" value="1"/>
</dbReference>
<evidence type="ECO:0000256" key="6">
    <source>
        <dbReference type="ARBA" id="ARBA00056497"/>
    </source>
</evidence>
<protein>
    <recommendedName>
        <fullName evidence="7">3-methyl-2-oxobutanoate hydroxymethyltransferase</fullName>
        <ecNumber evidence="7">2.1.2.11</ecNumber>
    </recommendedName>
    <alternativeName>
        <fullName evidence="7">Ketopantoate hydroxymethyltransferase</fullName>
        <shortName evidence="7">KPHMT</shortName>
    </alternativeName>
</protein>
<dbReference type="InterPro" id="IPR015813">
    <property type="entry name" value="Pyrv/PenolPyrv_kinase-like_dom"/>
</dbReference>
<evidence type="ECO:0000313" key="11">
    <source>
        <dbReference type="EMBL" id="CAA9357074.1"/>
    </source>
</evidence>
<evidence type="ECO:0000256" key="9">
    <source>
        <dbReference type="PIRSR" id="PIRSR000388-2"/>
    </source>
</evidence>
<evidence type="ECO:0000256" key="8">
    <source>
        <dbReference type="PIRSR" id="PIRSR000388-1"/>
    </source>
</evidence>
<keyword evidence="11" id="KW-0489">Methyltransferase</keyword>
<dbReference type="EMBL" id="CADCUG010000151">
    <property type="protein sequence ID" value="CAA9357074.1"/>
    <property type="molecule type" value="Genomic_DNA"/>
</dbReference>
<dbReference type="GO" id="GO:0000287">
    <property type="term" value="F:magnesium ion binding"/>
    <property type="evidence" value="ECO:0007669"/>
    <property type="project" value="TreeGrafter"/>
</dbReference>
<comment type="function">
    <text evidence="6 7">Catalyzes the reversible reaction in which hydroxymethyl group from 5,10-methylenetetrahydrofolate is transferred onto alpha-ketoisovalerate to form ketopantoate.</text>
</comment>
<evidence type="ECO:0000256" key="7">
    <source>
        <dbReference type="HAMAP-Rule" id="MF_00156"/>
    </source>
</evidence>
<keyword evidence="7" id="KW-0963">Cytoplasm</keyword>
<dbReference type="SUPFAM" id="SSF51621">
    <property type="entry name" value="Phosphoenolpyruvate/pyruvate domain"/>
    <property type="match status" value="1"/>
</dbReference>
<keyword evidence="4 7" id="KW-0566">Pantothenate biosynthesis</keyword>
<comment type="cofactor">
    <cofactor evidence="7 10">
        <name>Mg(2+)</name>
        <dbReference type="ChEBI" id="CHEBI:18420"/>
    </cofactor>
    <text evidence="7 10">Binds 1 Mg(2+) ion per subunit.</text>
</comment>
<dbReference type="GO" id="GO:0032259">
    <property type="term" value="P:methylation"/>
    <property type="evidence" value="ECO:0007669"/>
    <property type="project" value="UniProtKB-KW"/>
</dbReference>
<evidence type="ECO:0000256" key="5">
    <source>
        <dbReference type="ARBA" id="ARBA00022679"/>
    </source>
</evidence>
<comment type="catalytic activity">
    <reaction evidence="7">
        <text>(6R)-5,10-methylene-5,6,7,8-tetrahydrofolate + 3-methyl-2-oxobutanoate + H2O = 2-dehydropantoate + (6S)-5,6,7,8-tetrahydrofolate</text>
        <dbReference type="Rhea" id="RHEA:11824"/>
        <dbReference type="ChEBI" id="CHEBI:11561"/>
        <dbReference type="ChEBI" id="CHEBI:11851"/>
        <dbReference type="ChEBI" id="CHEBI:15377"/>
        <dbReference type="ChEBI" id="CHEBI:15636"/>
        <dbReference type="ChEBI" id="CHEBI:57453"/>
        <dbReference type="EC" id="2.1.2.11"/>
    </reaction>
</comment>